<dbReference type="PANTHER" id="PTHR43050:SF1">
    <property type="entry name" value="SERINE RACEMASE"/>
    <property type="match status" value="1"/>
</dbReference>
<comment type="cofactor">
    <cofactor evidence="2">
        <name>pyridoxal 5'-phosphate</name>
        <dbReference type="ChEBI" id="CHEBI:597326"/>
    </cofactor>
</comment>
<dbReference type="SUPFAM" id="SSF53686">
    <property type="entry name" value="Tryptophan synthase beta subunit-like PLP-dependent enzymes"/>
    <property type="match status" value="1"/>
</dbReference>
<evidence type="ECO:0000313" key="11">
    <source>
        <dbReference type="Proteomes" id="UP000315825"/>
    </source>
</evidence>
<organism evidence="10 11">
    <name type="scientific">SAR86 cluster bacterium</name>
    <dbReference type="NCBI Taxonomy" id="2030880"/>
    <lineage>
        <taxon>Bacteria</taxon>
        <taxon>Pseudomonadati</taxon>
        <taxon>Pseudomonadota</taxon>
        <taxon>Gammaproteobacteria</taxon>
        <taxon>SAR86 cluster</taxon>
    </lineage>
</organism>
<comment type="cofactor">
    <cofactor evidence="4">
        <name>Mg(2+)</name>
        <dbReference type="ChEBI" id="CHEBI:18420"/>
    </cofactor>
</comment>
<dbReference type="InterPro" id="IPR000634">
    <property type="entry name" value="Ser/Thr_deHydtase_PyrdxlP-BS"/>
</dbReference>
<evidence type="ECO:0000256" key="6">
    <source>
        <dbReference type="ARBA" id="ARBA00022842"/>
    </source>
</evidence>
<keyword evidence="6" id="KW-0460">Magnesium</keyword>
<dbReference type="GO" id="GO:0000287">
    <property type="term" value="F:magnesium ion binding"/>
    <property type="evidence" value="ECO:0007669"/>
    <property type="project" value="TreeGrafter"/>
</dbReference>
<evidence type="ECO:0000256" key="5">
    <source>
        <dbReference type="ARBA" id="ARBA00010869"/>
    </source>
</evidence>
<accession>A0A520N0E7</accession>
<dbReference type="CDD" id="cd01562">
    <property type="entry name" value="Thr-dehyd"/>
    <property type="match status" value="1"/>
</dbReference>
<dbReference type="Gene3D" id="3.40.50.1100">
    <property type="match status" value="2"/>
</dbReference>
<dbReference type="PANTHER" id="PTHR43050">
    <property type="entry name" value="SERINE / THREONINE RACEMASE FAMILY MEMBER"/>
    <property type="match status" value="1"/>
</dbReference>
<dbReference type="AlphaFoldDB" id="A0A520N0E7"/>
<dbReference type="GO" id="GO:0030378">
    <property type="term" value="F:serine racemase activity"/>
    <property type="evidence" value="ECO:0007669"/>
    <property type="project" value="TreeGrafter"/>
</dbReference>
<comment type="caution">
    <text evidence="10">The sequence shown here is derived from an EMBL/GenBank/DDBJ whole genome shotgun (WGS) entry which is preliminary data.</text>
</comment>
<evidence type="ECO:0000256" key="1">
    <source>
        <dbReference type="ARBA" id="ARBA00001913"/>
    </source>
</evidence>
<dbReference type="Pfam" id="PF00291">
    <property type="entry name" value="PALP"/>
    <property type="match status" value="1"/>
</dbReference>
<evidence type="ECO:0000256" key="3">
    <source>
        <dbReference type="ARBA" id="ARBA00001936"/>
    </source>
</evidence>
<dbReference type="InterPro" id="IPR001926">
    <property type="entry name" value="TrpB-like_PALP"/>
</dbReference>
<proteinExistence type="inferred from homology"/>
<protein>
    <submittedName>
        <fullName evidence="10">Threonine/serine dehydratase</fullName>
    </submittedName>
</protein>
<dbReference type="GO" id="GO:0018114">
    <property type="term" value="F:threonine racemase activity"/>
    <property type="evidence" value="ECO:0007669"/>
    <property type="project" value="TreeGrafter"/>
</dbReference>
<dbReference type="GO" id="GO:0070179">
    <property type="term" value="P:D-serine biosynthetic process"/>
    <property type="evidence" value="ECO:0007669"/>
    <property type="project" value="TreeGrafter"/>
</dbReference>
<keyword evidence="8" id="KW-0456">Lyase</keyword>
<feature type="domain" description="Tryptophan synthase beta chain-like PALP" evidence="9">
    <location>
        <begin position="16"/>
        <end position="307"/>
    </location>
</feature>
<keyword evidence="7" id="KW-0663">Pyridoxal phosphate</keyword>
<reference evidence="10 11" key="1">
    <citation type="submission" date="2019-02" db="EMBL/GenBank/DDBJ databases">
        <title>Prokaryotic population dynamics and viral predation in marine succession experiment using metagenomics: the confinement effect.</title>
        <authorList>
            <person name="Haro-Moreno J.M."/>
            <person name="Rodriguez-Valera F."/>
            <person name="Lopez-Perez M."/>
        </authorList>
    </citation>
    <scope>NUCLEOTIDE SEQUENCE [LARGE SCALE GENOMIC DNA]</scope>
    <source>
        <strain evidence="10">MED-G159</strain>
    </source>
</reference>
<name>A0A520N0E7_9GAMM</name>
<evidence type="ECO:0000259" key="9">
    <source>
        <dbReference type="Pfam" id="PF00291"/>
    </source>
</evidence>
<dbReference type="GO" id="GO:0003941">
    <property type="term" value="F:L-serine ammonia-lyase activity"/>
    <property type="evidence" value="ECO:0007669"/>
    <property type="project" value="TreeGrafter"/>
</dbReference>
<dbReference type="PROSITE" id="PS00165">
    <property type="entry name" value="DEHYDRATASE_SER_THR"/>
    <property type="match status" value="1"/>
</dbReference>
<comment type="cofactor">
    <cofactor evidence="3">
        <name>Mn(2+)</name>
        <dbReference type="ChEBI" id="CHEBI:29035"/>
    </cofactor>
</comment>
<gene>
    <name evidence="10" type="ORF">EVA92_01925</name>
</gene>
<sequence>MVTIEDIRDSYNRINSYIYETPVYSINQLNRDLNASIFLKNEAEQLTGSFKIRGALSALSILKDEGVKGVVAFSSGNHAQGVSKAAQIFDMKSIIVMPEDAPANKIKKTKANGAEIVLYKRHIESREQIAEKISKVRGFPLVKPFDNEKVIAGQGTFGLEASQYFLSNDLIPNIVLSCTSGGGLVAGTSIAIKNYFPDARIFPVEPDTCNDTQISLENKSRTRLKTHQNTICDALEVEIPGQITFPINLLNCEKGLVVSDEEVCFAMKYLYEHLNIISEPSGCVGLAAVLSNKIDVTNQVVLITISGGNVDQKNFNEYINSV</sequence>
<evidence type="ECO:0000256" key="7">
    <source>
        <dbReference type="ARBA" id="ARBA00022898"/>
    </source>
</evidence>
<dbReference type="FunFam" id="3.40.50.1100:FF:000005">
    <property type="entry name" value="Threonine dehydratase catabolic"/>
    <property type="match status" value="1"/>
</dbReference>
<dbReference type="InterPro" id="IPR036052">
    <property type="entry name" value="TrpB-like_PALP_sf"/>
</dbReference>
<evidence type="ECO:0000256" key="2">
    <source>
        <dbReference type="ARBA" id="ARBA00001933"/>
    </source>
</evidence>
<evidence type="ECO:0000256" key="8">
    <source>
        <dbReference type="ARBA" id="ARBA00023239"/>
    </source>
</evidence>
<evidence type="ECO:0000313" key="10">
    <source>
        <dbReference type="EMBL" id="RZO26929.1"/>
    </source>
</evidence>
<dbReference type="GO" id="GO:0030170">
    <property type="term" value="F:pyridoxal phosphate binding"/>
    <property type="evidence" value="ECO:0007669"/>
    <property type="project" value="InterPro"/>
</dbReference>
<dbReference type="EMBL" id="SHBE01000002">
    <property type="protein sequence ID" value="RZO26929.1"/>
    <property type="molecule type" value="Genomic_DNA"/>
</dbReference>
<comment type="similarity">
    <text evidence="5">Belongs to the serine/threonine dehydratase family.</text>
</comment>
<dbReference type="GO" id="GO:0005524">
    <property type="term" value="F:ATP binding"/>
    <property type="evidence" value="ECO:0007669"/>
    <property type="project" value="TreeGrafter"/>
</dbReference>
<evidence type="ECO:0000256" key="4">
    <source>
        <dbReference type="ARBA" id="ARBA00001946"/>
    </source>
</evidence>
<dbReference type="Proteomes" id="UP000315825">
    <property type="component" value="Unassembled WGS sequence"/>
</dbReference>
<comment type="cofactor">
    <cofactor evidence="1">
        <name>Ca(2+)</name>
        <dbReference type="ChEBI" id="CHEBI:29108"/>
    </cofactor>
</comment>